<dbReference type="RefSeq" id="WP_344283208.1">
    <property type="nucleotide sequence ID" value="NZ_BAAAHV010000022.1"/>
</dbReference>
<comment type="caution">
    <text evidence="1">The sequence shown here is derived from an EMBL/GenBank/DDBJ whole genome shotgun (WGS) entry which is preliminary data.</text>
</comment>
<keyword evidence="2" id="KW-1185">Reference proteome</keyword>
<evidence type="ECO:0000313" key="2">
    <source>
        <dbReference type="Proteomes" id="UP001597542"/>
    </source>
</evidence>
<proteinExistence type="predicted"/>
<organism evidence="1 2">
    <name type="scientific">Amycolatopsis albidoflavus</name>
    <dbReference type="NCBI Taxonomy" id="102226"/>
    <lineage>
        <taxon>Bacteria</taxon>
        <taxon>Bacillati</taxon>
        <taxon>Actinomycetota</taxon>
        <taxon>Actinomycetes</taxon>
        <taxon>Pseudonocardiales</taxon>
        <taxon>Pseudonocardiaceae</taxon>
        <taxon>Amycolatopsis</taxon>
    </lineage>
</organism>
<reference evidence="2" key="1">
    <citation type="journal article" date="2019" name="Int. J. Syst. Evol. Microbiol.">
        <title>The Global Catalogue of Microorganisms (GCM) 10K type strain sequencing project: providing services to taxonomists for standard genome sequencing and annotation.</title>
        <authorList>
            <consortium name="The Broad Institute Genomics Platform"/>
            <consortium name="The Broad Institute Genome Sequencing Center for Infectious Disease"/>
            <person name="Wu L."/>
            <person name="Ma J."/>
        </authorList>
    </citation>
    <scope>NUCLEOTIDE SEQUENCE [LARGE SCALE GENOMIC DNA]</scope>
    <source>
        <strain evidence="2">CGMCC 4.7638</strain>
    </source>
</reference>
<gene>
    <name evidence="1" type="ORF">ACFSUT_27995</name>
</gene>
<sequence>MPTYEQYEPIPGHRLIVEIATTSGRNYLMAQCSCEGNLGLPKHVRESPEEAVRLHDEHCDKVPRDGA</sequence>
<dbReference type="Proteomes" id="UP001597542">
    <property type="component" value="Unassembled WGS sequence"/>
</dbReference>
<accession>A0ABW5I767</accession>
<dbReference type="EMBL" id="JBHUKQ010000014">
    <property type="protein sequence ID" value="MFD2484150.1"/>
    <property type="molecule type" value="Genomic_DNA"/>
</dbReference>
<name>A0ABW5I767_9PSEU</name>
<protein>
    <submittedName>
        <fullName evidence="1">Uncharacterized protein</fullName>
    </submittedName>
</protein>
<evidence type="ECO:0000313" key="1">
    <source>
        <dbReference type="EMBL" id="MFD2484150.1"/>
    </source>
</evidence>